<organism evidence="2 3">
    <name type="scientific">Acidiphilium rubrum</name>
    <dbReference type="NCBI Taxonomy" id="526"/>
    <lineage>
        <taxon>Bacteria</taxon>
        <taxon>Pseudomonadati</taxon>
        <taxon>Pseudomonadota</taxon>
        <taxon>Alphaproteobacteria</taxon>
        <taxon>Acetobacterales</taxon>
        <taxon>Acidocellaceae</taxon>
        <taxon>Acidiphilium</taxon>
    </lineage>
</organism>
<accession>A0A8G2CMF4</accession>
<name>A0A8G2CMF4_ACIRU</name>
<protein>
    <submittedName>
        <fullName evidence="2">Uncharacterized protein, PEP-CTERM system associated</fullName>
    </submittedName>
</protein>
<reference evidence="2 3" key="1">
    <citation type="submission" date="2017-01" db="EMBL/GenBank/DDBJ databases">
        <authorList>
            <person name="Varghese N."/>
            <person name="Submissions S."/>
        </authorList>
    </citation>
    <scope>NUCLEOTIDE SEQUENCE [LARGE SCALE GENOMIC DNA]</scope>
    <source>
        <strain evidence="2 3">ATCC 35905</strain>
    </source>
</reference>
<sequence>MALAAGVAIAGPCGLARADGGTGSGAVASSSSDATAASPTQSGSTALNPAASGLETLGGAPPFGSAVRLGNVGTLSNAPGSGAFGSGSGGLGGGAAPAPFLTIVPSIGASEQFVTGGNYGGNGRNGHEFVTSINPGLLINGATPRTTFTLDYNPSIQFYSNQPQSNGINQSLDGVIDATLLPRSLTVEARAYATDQATSGGLSPGGTSIYNNNNTTLTQSYSVTPSFNDVFRLGTLNLFYSAQYTRQSGASAYLPGANQPYFRSNNLFAQTEAGSFTTIPFFQRFDDTPSFSATEDDGTGVLSGAHQYFIADKLRYALTPYVVLSASGGYEDIAYSGIPPTLIRDATWSIGTTIRFPEGGVLKARYQHMYGFNSPYIRFDYQLTARTTLAASYSEVLSTQQQGVGLGVASSSVNSVGLPVGGLSGQPVLLTNQSLSVQSGLTKNKQLSASLTTQFARDVVSVSFQAYQDTLVATSPGLAGFSQKSASISLSESHELSERLNALFYLNYGRTSSPALGASTTSTYGASAALTYRVSPTLYANTQISVTNQGYNSFGGGGVGYSGYGNNGVETIFTVGIQKTF</sequence>
<gene>
    <name evidence="2" type="ORF">SAMN05421828_12022</name>
</gene>
<dbReference type="EMBL" id="FTNE01000020">
    <property type="protein sequence ID" value="SIR22461.1"/>
    <property type="molecule type" value="Genomic_DNA"/>
</dbReference>
<evidence type="ECO:0000313" key="2">
    <source>
        <dbReference type="EMBL" id="SIR22461.1"/>
    </source>
</evidence>
<keyword evidence="3" id="KW-1185">Reference proteome</keyword>
<dbReference type="Proteomes" id="UP000186308">
    <property type="component" value="Unassembled WGS sequence"/>
</dbReference>
<feature type="compositionally biased region" description="Low complexity" evidence="1">
    <location>
        <begin position="25"/>
        <end position="38"/>
    </location>
</feature>
<dbReference type="AlphaFoldDB" id="A0A8G2CMF4"/>
<dbReference type="OrthoDB" id="7261535at2"/>
<evidence type="ECO:0000313" key="3">
    <source>
        <dbReference type="Proteomes" id="UP000186308"/>
    </source>
</evidence>
<dbReference type="RefSeq" id="WP_051657535.1">
    <property type="nucleotide sequence ID" value="NZ_FTNE01000020.1"/>
</dbReference>
<comment type="caution">
    <text evidence="2">The sequence shown here is derived from an EMBL/GenBank/DDBJ whole genome shotgun (WGS) entry which is preliminary data.</text>
</comment>
<evidence type="ECO:0000256" key="1">
    <source>
        <dbReference type="SAM" id="MobiDB-lite"/>
    </source>
</evidence>
<feature type="region of interest" description="Disordered" evidence="1">
    <location>
        <begin position="21"/>
        <end position="53"/>
    </location>
</feature>
<proteinExistence type="predicted"/>